<feature type="region of interest" description="Disordered" evidence="1">
    <location>
        <begin position="196"/>
        <end position="229"/>
    </location>
</feature>
<protein>
    <submittedName>
        <fullName evidence="3">Putative magnesium chelatase subunit</fullName>
    </submittedName>
</protein>
<dbReference type="Pfam" id="PF13519">
    <property type="entry name" value="VWA_2"/>
    <property type="match status" value="1"/>
</dbReference>
<dbReference type="EMBL" id="BAEE01000013">
    <property type="protein sequence ID" value="GAB08647.1"/>
    <property type="molecule type" value="Genomic_DNA"/>
</dbReference>
<organism evidence="3 4">
    <name type="scientific">Gordonia araii NBRC 100433</name>
    <dbReference type="NCBI Taxonomy" id="1073574"/>
    <lineage>
        <taxon>Bacteria</taxon>
        <taxon>Bacillati</taxon>
        <taxon>Actinomycetota</taxon>
        <taxon>Actinomycetes</taxon>
        <taxon>Mycobacteriales</taxon>
        <taxon>Gordoniaceae</taxon>
        <taxon>Gordonia</taxon>
    </lineage>
</organism>
<evidence type="ECO:0000313" key="3">
    <source>
        <dbReference type="EMBL" id="GAB08647.1"/>
    </source>
</evidence>
<feature type="domain" description="VWFA" evidence="2">
    <location>
        <begin position="325"/>
        <end position="426"/>
    </location>
</feature>
<sequence>MSLRQAPLPWDRPPESLLSAREARLCRAWRRGARFGLLLVGDAWSRERLLEHLRPADSSRMTPATTAADLPGRGGSSAVVIAAADLIDDEVAALVDDSRILASAPDIESVPAALAARLTVVIGLGARPALRCRRPPLAVDPVDDAVGLLAHNGIDSHLLDIGAARCLRALGTSPLEARAIVSRYIVEPRLRPLAPAAAIPPEPEPGTTDGAESAAGPSGGDGIGELDPDVAESGAAPVGMVAAGTPEMPPWATLSVARRYAARRYPGRRGVFAVSRRGRLRRVVGYGPALGLDVPQTLRAAALAGRVDADALRSAIRVRRSGRFTVVILDRSDSMSGVRAREAAGMVAAALDEAKCARSRIAVIVARGARAELAVEPTTDLLAVHATLGHTTAGGGTPLASAFLLTAGLVGDLPRHAVRVLVLSDGGANVALPEVAEPVGVRTSPVEQAGAALRLLVGLTDQVLVVPSSAAGIRIRDGDLDWMRDAGAVVRPAGPR</sequence>
<dbReference type="SUPFAM" id="SSF53300">
    <property type="entry name" value="vWA-like"/>
    <property type="match status" value="1"/>
</dbReference>
<dbReference type="AlphaFoldDB" id="G7GYH2"/>
<dbReference type="STRING" id="1073574.GOARA_013_00910"/>
<keyword evidence="4" id="KW-1185">Reference proteome</keyword>
<evidence type="ECO:0000259" key="2">
    <source>
        <dbReference type="Pfam" id="PF13519"/>
    </source>
</evidence>
<dbReference type="InterPro" id="IPR002035">
    <property type="entry name" value="VWF_A"/>
</dbReference>
<dbReference type="OrthoDB" id="4771043at2"/>
<name>G7GYH2_9ACTN</name>
<evidence type="ECO:0000256" key="1">
    <source>
        <dbReference type="SAM" id="MobiDB-lite"/>
    </source>
</evidence>
<comment type="caution">
    <text evidence="3">The sequence shown here is derived from an EMBL/GenBank/DDBJ whole genome shotgun (WGS) entry which is preliminary data.</text>
</comment>
<dbReference type="InterPro" id="IPR036465">
    <property type="entry name" value="vWFA_dom_sf"/>
</dbReference>
<proteinExistence type="predicted"/>
<dbReference type="RefSeq" id="WP_007320724.1">
    <property type="nucleotide sequence ID" value="NZ_BAEE01000013.1"/>
</dbReference>
<reference evidence="3 4" key="1">
    <citation type="submission" date="2011-11" db="EMBL/GenBank/DDBJ databases">
        <title>Whole genome shotgun sequence of Gordonia araii NBRC 100433.</title>
        <authorList>
            <person name="Yoshida Y."/>
            <person name="Hosoyama A."/>
            <person name="Tsuchikane K."/>
            <person name="Katsumata H."/>
            <person name="Yamazaki S."/>
            <person name="Fujita N."/>
        </authorList>
    </citation>
    <scope>NUCLEOTIDE SEQUENCE [LARGE SCALE GENOMIC DNA]</scope>
    <source>
        <strain evidence="3 4">NBRC 100433</strain>
    </source>
</reference>
<dbReference type="Proteomes" id="UP000035088">
    <property type="component" value="Unassembled WGS sequence"/>
</dbReference>
<evidence type="ECO:0000313" key="4">
    <source>
        <dbReference type="Proteomes" id="UP000035088"/>
    </source>
</evidence>
<gene>
    <name evidence="3" type="ORF">GOARA_013_00910</name>
</gene>
<dbReference type="Gene3D" id="3.40.50.410">
    <property type="entry name" value="von Willebrand factor, type A domain"/>
    <property type="match status" value="1"/>
</dbReference>
<accession>G7GYH2</accession>